<dbReference type="InterPro" id="IPR018389">
    <property type="entry name" value="DctP_fam"/>
</dbReference>
<dbReference type="Proteomes" id="UP001595377">
    <property type="component" value="Unassembled WGS sequence"/>
</dbReference>
<organism evidence="5 6">
    <name type="scientific">Shinella pollutisoli</name>
    <dbReference type="NCBI Taxonomy" id="2250594"/>
    <lineage>
        <taxon>Bacteria</taxon>
        <taxon>Pseudomonadati</taxon>
        <taxon>Pseudomonadota</taxon>
        <taxon>Alphaproteobacteria</taxon>
        <taxon>Hyphomicrobiales</taxon>
        <taxon>Rhizobiaceae</taxon>
        <taxon>Shinella</taxon>
    </lineage>
</organism>
<name>A0ABV7DMP1_9HYPH</name>
<evidence type="ECO:0000256" key="2">
    <source>
        <dbReference type="ARBA" id="ARBA00009023"/>
    </source>
</evidence>
<evidence type="ECO:0000313" key="5">
    <source>
        <dbReference type="EMBL" id="MFC3075533.1"/>
    </source>
</evidence>
<evidence type="ECO:0000256" key="3">
    <source>
        <dbReference type="ARBA" id="ARBA00022448"/>
    </source>
</evidence>
<dbReference type="EMBL" id="JBHRSP010000034">
    <property type="protein sequence ID" value="MFC3075533.1"/>
    <property type="molecule type" value="Genomic_DNA"/>
</dbReference>
<dbReference type="PANTHER" id="PTHR33376">
    <property type="match status" value="1"/>
</dbReference>
<comment type="caution">
    <text evidence="5">The sequence shown here is derived from an EMBL/GenBank/DDBJ whole genome shotgun (WGS) entry which is preliminary data.</text>
</comment>
<evidence type="ECO:0000256" key="1">
    <source>
        <dbReference type="ARBA" id="ARBA00004196"/>
    </source>
</evidence>
<dbReference type="NCBIfam" id="NF037995">
    <property type="entry name" value="TRAP_S1"/>
    <property type="match status" value="1"/>
</dbReference>
<evidence type="ECO:0000256" key="4">
    <source>
        <dbReference type="ARBA" id="ARBA00022729"/>
    </source>
</evidence>
<dbReference type="InterPro" id="IPR004682">
    <property type="entry name" value="TRAP_DctP"/>
</dbReference>
<dbReference type="CDD" id="cd13603">
    <property type="entry name" value="PBP2_TRAP_Siap_TeaA_like"/>
    <property type="match status" value="1"/>
</dbReference>
<dbReference type="RefSeq" id="WP_257314570.1">
    <property type="nucleotide sequence ID" value="NZ_JANFDG010000007.1"/>
</dbReference>
<keyword evidence="6" id="KW-1185">Reference proteome</keyword>
<accession>A0ABV7DMP1</accession>
<comment type="similarity">
    <text evidence="2">Belongs to the bacterial solute-binding protein 7 family.</text>
</comment>
<dbReference type="Gene3D" id="3.40.190.170">
    <property type="entry name" value="Bacterial extracellular solute-binding protein, family 7"/>
    <property type="match status" value="1"/>
</dbReference>
<evidence type="ECO:0000313" key="6">
    <source>
        <dbReference type="Proteomes" id="UP001595377"/>
    </source>
</evidence>
<dbReference type="Pfam" id="PF03480">
    <property type="entry name" value="DctP"/>
    <property type="match status" value="1"/>
</dbReference>
<comment type="subcellular location">
    <subcellularLocation>
        <location evidence="1">Cell envelope</location>
    </subcellularLocation>
</comment>
<reference evidence="6" key="1">
    <citation type="journal article" date="2019" name="Int. J. Syst. Evol. Microbiol.">
        <title>The Global Catalogue of Microorganisms (GCM) 10K type strain sequencing project: providing services to taxonomists for standard genome sequencing and annotation.</title>
        <authorList>
            <consortium name="The Broad Institute Genomics Platform"/>
            <consortium name="The Broad Institute Genome Sequencing Center for Infectious Disease"/>
            <person name="Wu L."/>
            <person name="Ma J."/>
        </authorList>
    </citation>
    <scope>NUCLEOTIDE SEQUENCE [LARGE SCALE GENOMIC DNA]</scope>
    <source>
        <strain evidence="6">KCTC 52677</strain>
    </source>
</reference>
<keyword evidence="4" id="KW-0732">Signal</keyword>
<dbReference type="PANTHER" id="PTHR33376:SF4">
    <property type="entry name" value="SIALIC ACID-BINDING PERIPLASMIC PROTEIN SIAP"/>
    <property type="match status" value="1"/>
</dbReference>
<proteinExistence type="inferred from homology"/>
<keyword evidence="3" id="KW-0813">Transport</keyword>
<gene>
    <name evidence="5" type="ORF">ACFOHH_20650</name>
</gene>
<sequence>MTMALVASGAVHAMAQEVKEIRLGSPWPTSSTIHVALPVFADEVERLSEGRIKVRVYPDSQLGDIQSLINGVQLGTVDMTYLAIGNAGVLRGGQALNVAYVPYLFKSKEQAEKIANGELFKGLYDDLAEQSGVRIFAVYGARSPRAVQNSQRAIAKPEDLQGLKIRIPPIDGIRAAFEAMGARPVVLGLGDTYNAIERHQVDGHENGIDAAVGYKWYEVAKHFTPTEHIYETAAWYINDKLWNSFTDEERSIFLEAAKAGGTAMTAAGEKIDAEGYAIFEAEGVTVTQPDTEAFRAFLKDVHLPFEGKVWPEGLVEQIRAMQE</sequence>
<dbReference type="NCBIfam" id="TIGR00787">
    <property type="entry name" value="dctP"/>
    <property type="match status" value="1"/>
</dbReference>
<dbReference type="InterPro" id="IPR038404">
    <property type="entry name" value="TRAP_DctP_sf"/>
</dbReference>
<protein>
    <submittedName>
        <fullName evidence="5">TRAP transporter substrate-binding protein</fullName>
    </submittedName>
</protein>